<dbReference type="PANTHER" id="PTHR30006">
    <property type="entry name" value="THIAMINE-BINDING PERIPLASMIC PROTEIN-RELATED"/>
    <property type="match status" value="1"/>
</dbReference>
<name>A0A9X3UKY6_9HYPH</name>
<reference evidence="3" key="1">
    <citation type="submission" date="2022-11" db="EMBL/GenBank/DDBJ databases">
        <title>Draft genome sequence of Hoeflea poritis E7-10 and Hoeflea prorocentri PM5-8, separated from scleractinian coral Porites lutea and marine dinoflagellate.</title>
        <authorList>
            <person name="Zhang G."/>
            <person name="Wei Q."/>
            <person name="Cai L."/>
        </authorList>
    </citation>
    <scope>NUCLEOTIDE SEQUENCE</scope>
    <source>
        <strain evidence="3">PM5-8</strain>
    </source>
</reference>
<dbReference type="Proteomes" id="UP001151234">
    <property type="component" value="Unassembled WGS sequence"/>
</dbReference>
<dbReference type="RefSeq" id="WP_267991838.1">
    <property type="nucleotide sequence ID" value="NZ_JAPJZI010000001.1"/>
</dbReference>
<gene>
    <name evidence="3" type="ORF">OQ273_17385</name>
</gene>
<dbReference type="SUPFAM" id="SSF53850">
    <property type="entry name" value="Periplasmic binding protein-like II"/>
    <property type="match status" value="1"/>
</dbReference>
<feature type="chain" id="PRO_5040867060" evidence="2">
    <location>
        <begin position="20"/>
        <end position="353"/>
    </location>
</feature>
<feature type="signal peptide" evidence="2">
    <location>
        <begin position="1"/>
        <end position="19"/>
    </location>
</feature>
<dbReference type="Pfam" id="PF13531">
    <property type="entry name" value="SBP_bac_11"/>
    <property type="match status" value="1"/>
</dbReference>
<evidence type="ECO:0000313" key="3">
    <source>
        <dbReference type="EMBL" id="MDA5400354.1"/>
    </source>
</evidence>
<dbReference type="PANTHER" id="PTHR30006:SF25">
    <property type="entry name" value="PHOSPHOGLYCERATE TRANSPORT REGULATORY PROTEIN PGTC"/>
    <property type="match status" value="1"/>
</dbReference>
<organism evidence="3 4">
    <name type="scientific">Hoeflea prorocentri</name>
    <dbReference type="NCBI Taxonomy" id="1922333"/>
    <lineage>
        <taxon>Bacteria</taxon>
        <taxon>Pseudomonadati</taxon>
        <taxon>Pseudomonadota</taxon>
        <taxon>Alphaproteobacteria</taxon>
        <taxon>Hyphomicrobiales</taxon>
        <taxon>Rhizobiaceae</taxon>
        <taxon>Hoeflea</taxon>
    </lineage>
</organism>
<dbReference type="AlphaFoldDB" id="A0A9X3UKY6"/>
<dbReference type="Gene3D" id="3.40.190.10">
    <property type="entry name" value="Periplasmic binding protein-like II"/>
    <property type="match status" value="2"/>
</dbReference>
<comment type="caution">
    <text evidence="3">The sequence shown here is derived from an EMBL/GenBank/DDBJ whole genome shotgun (WGS) entry which is preliminary data.</text>
</comment>
<evidence type="ECO:0000256" key="1">
    <source>
        <dbReference type="ARBA" id="ARBA00022729"/>
    </source>
</evidence>
<dbReference type="EMBL" id="JAPJZI010000001">
    <property type="protein sequence ID" value="MDA5400354.1"/>
    <property type="molecule type" value="Genomic_DNA"/>
</dbReference>
<protein>
    <submittedName>
        <fullName evidence="3">ABC transporter substrate-binding protein</fullName>
    </submittedName>
</protein>
<proteinExistence type="predicted"/>
<accession>A0A9X3UKY6</accession>
<keyword evidence="4" id="KW-1185">Reference proteome</keyword>
<dbReference type="GO" id="GO:0030288">
    <property type="term" value="C:outer membrane-bounded periplasmic space"/>
    <property type="evidence" value="ECO:0007669"/>
    <property type="project" value="TreeGrafter"/>
</dbReference>
<keyword evidence="1 2" id="KW-0732">Signal</keyword>
<sequence length="353" mass="38788">MRFVCLVLAYLATAGVALSATYFPPVGENGPVRTLNVYSTLDETVSRPLIDAFQKANPGIAVSYEDLQSLDIYERILRETDEGQTADLVISSAMDLQVKLANDGYAREVSGAEVDGWPNWAKWRDSVFGLTFEPSVIVYHKPSFEGVGVPRNRAELIGLLKTSEAELYGRIATYDVERSGLGFLFLARDREHSRDIWSLVSAFGTAGVKLYSNSSAILDRVADGRFALGYNILGSYAQSWASRIPDLGIILPEDYTVVMSRIALVPEAAADPDLGEAMLAFLMSEEGQTIMARDARLPALHPLVEGDNTASALRSRFGARLRPISISPGLVVYLDQVKRARFISRWNDALQSK</sequence>
<evidence type="ECO:0000256" key="2">
    <source>
        <dbReference type="SAM" id="SignalP"/>
    </source>
</evidence>
<evidence type="ECO:0000313" key="4">
    <source>
        <dbReference type="Proteomes" id="UP001151234"/>
    </source>
</evidence>